<dbReference type="Proteomes" id="UP000785679">
    <property type="component" value="Unassembled WGS sequence"/>
</dbReference>
<sequence length="242" mass="28994">MDVNGNKWVKITINAQSLIAKSVNMTDRQVKNFFYANVNRIFRRLIKLTFQTKKSTYITLLLGTLYSRQIKPKLISSLLCVEGPHSISDDIKQNFKNLILENQDIQHYSKLNQETQQQVSNIFEYLEQEKYYNIIIIVIYQSTLHLQMQDLIPMFLHQFKSRKSMLMQMMANHYHETFFMQKLRLRLVMINTPLLSLWIRMVSIGNNSIHARAINPLDFYFDLHYLHYIYYSLRLLIYFNGY</sequence>
<evidence type="ECO:0000313" key="1">
    <source>
        <dbReference type="EMBL" id="TNV74830.1"/>
    </source>
</evidence>
<dbReference type="OrthoDB" id="2143914at2759"/>
<accession>A0A8J8NID9</accession>
<protein>
    <submittedName>
        <fullName evidence="1">Uncharacterized protein</fullName>
    </submittedName>
</protein>
<comment type="caution">
    <text evidence="1">The sequence shown here is derived from an EMBL/GenBank/DDBJ whole genome shotgun (WGS) entry which is preliminary data.</text>
</comment>
<name>A0A8J8NID9_HALGN</name>
<dbReference type="AlphaFoldDB" id="A0A8J8NID9"/>
<keyword evidence="2" id="KW-1185">Reference proteome</keyword>
<evidence type="ECO:0000313" key="2">
    <source>
        <dbReference type="Proteomes" id="UP000785679"/>
    </source>
</evidence>
<reference evidence="1" key="1">
    <citation type="submission" date="2019-06" db="EMBL/GenBank/DDBJ databases">
        <authorList>
            <person name="Zheng W."/>
        </authorList>
    </citation>
    <scope>NUCLEOTIDE SEQUENCE</scope>
    <source>
        <strain evidence="1">QDHG01</strain>
    </source>
</reference>
<organism evidence="1 2">
    <name type="scientific">Halteria grandinella</name>
    <dbReference type="NCBI Taxonomy" id="5974"/>
    <lineage>
        <taxon>Eukaryota</taxon>
        <taxon>Sar</taxon>
        <taxon>Alveolata</taxon>
        <taxon>Ciliophora</taxon>
        <taxon>Intramacronucleata</taxon>
        <taxon>Spirotrichea</taxon>
        <taxon>Stichotrichia</taxon>
        <taxon>Sporadotrichida</taxon>
        <taxon>Halteriidae</taxon>
        <taxon>Halteria</taxon>
    </lineage>
</organism>
<gene>
    <name evidence="1" type="ORF">FGO68_gene12977</name>
</gene>
<proteinExistence type="predicted"/>
<dbReference type="EMBL" id="RRYP01016604">
    <property type="protein sequence ID" value="TNV74830.1"/>
    <property type="molecule type" value="Genomic_DNA"/>
</dbReference>